<sequence length="256" mass="28456">MLDIAKFLALIPHDWKSSFITNASIEELSFEVKLEVDPNPVSFSWLTHFLGLKNTISEKPSLLKLNKKKHTLLDLVSQEGNVRVGDVDKNQLCHVRKPIHYHTHQPSLKEGIGNIDKVGSNVNGFLPKSKKFQNLVVGRDLSDVEKGKSPRARKQKPKEHSLYYQNAKLIIEKKRGQVSKKGECSTKSKVFWLVKRGPLELGLGETMMGSSSDSGDGDRSPLDKGLKMGYGKVIHKEISGITVGLTVDRASEDCIG</sequence>
<evidence type="ECO:0000313" key="2">
    <source>
        <dbReference type="Proteomes" id="UP001168877"/>
    </source>
</evidence>
<comment type="caution">
    <text evidence="1">The sequence shown here is derived from an EMBL/GenBank/DDBJ whole genome shotgun (WGS) entry which is preliminary data.</text>
</comment>
<dbReference type="AlphaFoldDB" id="A0AA39RIC2"/>
<dbReference type="Proteomes" id="UP001168877">
    <property type="component" value="Unassembled WGS sequence"/>
</dbReference>
<accession>A0AA39RIC2</accession>
<name>A0AA39RIC2_ACESA</name>
<reference evidence="1" key="2">
    <citation type="submission" date="2023-06" db="EMBL/GenBank/DDBJ databases">
        <authorList>
            <person name="Swenson N.G."/>
            <person name="Wegrzyn J.L."/>
            <person name="Mcevoy S.L."/>
        </authorList>
    </citation>
    <scope>NUCLEOTIDE SEQUENCE</scope>
    <source>
        <strain evidence="1">NS2018</strain>
        <tissue evidence="1">Leaf</tissue>
    </source>
</reference>
<keyword evidence="2" id="KW-1185">Reference proteome</keyword>
<evidence type="ECO:0000313" key="1">
    <source>
        <dbReference type="EMBL" id="KAK0574356.1"/>
    </source>
</evidence>
<dbReference type="EMBL" id="JAUESC010000387">
    <property type="protein sequence ID" value="KAK0574356.1"/>
    <property type="molecule type" value="Genomic_DNA"/>
</dbReference>
<protein>
    <submittedName>
        <fullName evidence="1">Uncharacterized protein</fullName>
    </submittedName>
</protein>
<organism evidence="1 2">
    <name type="scientific">Acer saccharum</name>
    <name type="common">Sugar maple</name>
    <dbReference type="NCBI Taxonomy" id="4024"/>
    <lineage>
        <taxon>Eukaryota</taxon>
        <taxon>Viridiplantae</taxon>
        <taxon>Streptophyta</taxon>
        <taxon>Embryophyta</taxon>
        <taxon>Tracheophyta</taxon>
        <taxon>Spermatophyta</taxon>
        <taxon>Magnoliopsida</taxon>
        <taxon>eudicotyledons</taxon>
        <taxon>Gunneridae</taxon>
        <taxon>Pentapetalae</taxon>
        <taxon>rosids</taxon>
        <taxon>malvids</taxon>
        <taxon>Sapindales</taxon>
        <taxon>Sapindaceae</taxon>
        <taxon>Hippocastanoideae</taxon>
        <taxon>Acereae</taxon>
        <taxon>Acer</taxon>
    </lineage>
</organism>
<reference evidence="1" key="1">
    <citation type="journal article" date="2022" name="Plant J.">
        <title>Strategies of tolerance reflected in two North American maple genomes.</title>
        <authorList>
            <person name="McEvoy S.L."/>
            <person name="Sezen U.U."/>
            <person name="Trouern-Trend A."/>
            <person name="McMahon S.M."/>
            <person name="Schaberg P.G."/>
            <person name="Yang J."/>
            <person name="Wegrzyn J.L."/>
            <person name="Swenson N.G."/>
        </authorList>
    </citation>
    <scope>NUCLEOTIDE SEQUENCE</scope>
    <source>
        <strain evidence="1">NS2018</strain>
    </source>
</reference>
<proteinExistence type="predicted"/>
<gene>
    <name evidence="1" type="ORF">LWI29_022445</name>
</gene>